<sequence>MASDAAKGQEAMKISDYPAAVKHYTAALKTSQSPIWLTQRSIALHRIGKYELSLEDADKALLASIGRQKRELIATSQFRRGVALHGLGRYGDARMCFLWCNKRNEKEKGLTMWMAKVKLDYEKAGGETAECNQTTVKEVPDLIGEAKEVQLQETKETTEKKTTTASVPITQTPTPKEKIRTEWYQSTATVTIEIFAKGIPKESAEVQIEEASLDVSFPIGVGSSYDYSLTPLFSRIDAAKSTFRITPHKMEIVLHKSQPGLKWSALEGTEFIPSTTESESSSKIPAEVLATKPTETAPVYPTSSRNGPKNWDKFVDDGAEENEGIDDFFKKIYGDADPDTKRAMMKSYQESGGTSLSTDWKDVKSKTFEISPPEGMEAKKWNS</sequence>
<comment type="similarity">
    <text evidence="1">Belongs to the SGT1 family.</text>
</comment>
<gene>
    <name evidence="5" type="ORF">B2J93_6972</name>
</gene>
<dbReference type="FunCoup" id="A0A218ZCQ4">
    <property type="interactions" value="966"/>
</dbReference>
<dbReference type="GO" id="GO:0051087">
    <property type="term" value="F:protein-folding chaperone binding"/>
    <property type="evidence" value="ECO:0007669"/>
    <property type="project" value="InterPro"/>
</dbReference>
<dbReference type="InterPro" id="IPR008978">
    <property type="entry name" value="HSP20-like_chaperone"/>
</dbReference>
<feature type="domain" description="CS" evidence="4">
    <location>
        <begin position="176"/>
        <end position="267"/>
    </location>
</feature>
<dbReference type="Gene3D" id="2.60.40.790">
    <property type="match status" value="1"/>
</dbReference>
<dbReference type="InterPro" id="IPR007699">
    <property type="entry name" value="SGS_dom"/>
</dbReference>
<dbReference type="InterPro" id="IPR007052">
    <property type="entry name" value="CS_dom"/>
</dbReference>
<evidence type="ECO:0000259" key="3">
    <source>
        <dbReference type="PROSITE" id="PS51048"/>
    </source>
</evidence>
<evidence type="ECO:0000313" key="6">
    <source>
        <dbReference type="Proteomes" id="UP000242519"/>
    </source>
</evidence>
<evidence type="ECO:0000259" key="4">
    <source>
        <dbReference type="PROSITE" id="PS51203"/>
    </source>
</evidence>
<proteinExistence type="inferred from homology"/>
<dbReference type="Proteomes" id="UP000242519">
    <property type="component" value="Unassembled WGS sequence"/>
</dbReference>
<accession>A0A218ZCQ4</accession>
<evidence type="ECO:0000256" key="2">
    <source>
        <dbReference type="SAM" id="MobiDB-lite"/>
    </source>
</evidence>
<dbReference type="PROSITE" id="PS51048">
    <property type="entry name" value="SGS"/>
    <property type="match status" value="1"/>
</dbReference>
<dbReference type="InterPro" id="IPR044563">
    <property type="entry name" value="Sgt1-like"/>
</dbReference>
<feature type="region of interest" description="Disordered" evidence="2">
    <location>
        <begin position="154"/>
        <end position="176"/>
    </location>
</feature>
<organism evidence="5 6">
    <name type="scientific">Diplocarpon coronariae</name>
    <dbReference type="NCBI Taxonomy" id="2795749"/>
    <lineage>
        <taxon>Eukaryota</taxon>
        <taxon>Fungi</taxon>
        <taxon>Dikarya</taxon>
        <taxon>Ascomycota</taxon>
        <taxon>Pezizomycotina</taxon>
        <taxon>Leotiomycetes</taxon>
        <taxon>Helotiales</taxon>
        <taxon>Drepanopezizaceae</taxon>
        <taxon>Diplocarpon</taxon>
    </lineage>
</organism>
<dbReference type="InterPro" id="IPR011990">
    <property type="entry name" value="TPR-like_helical_dom_sf"/>
</dbReference>
<protein>
    <submittedName>
        <fullName evidence="5">Uncharacterized protein</fullName>
    </submittedName>
</protein>
<comment type="caution">
    <text evidence="5">The sequence shown here is derived from an EMBL/GenBank/DDBJ whole genome shotgun (WGS) entry which is preliminary data.</text>
</comment>
<dbReference type="CDD" id="cd06466">
    <property type="entry name" value="p23_CS_SGT1_like"/>
    <property type="match status" value="1"/>
</dbReference>
<dbReference type="PROSITE" id="PS51203">
    <property type="entry name" value="CS"/>
    <property type="match status" value="1"/>
</dbReference>
<reference evidence="5 6" key="1">
    <citation type="submission" date="2017-04" db="EMBL/GenBank/DDBJ databases">
        <title>Draft genome sequence of Marssonina coronaria NL1: causal agent of apple blotch.</title>
        <authorList>
            <person name="Cheng Q."/>
        </authorList>
    </citation>
    <scope>NUCLEOTIDE SEQUENCE [LARGE SCALE GENOMIC DNA]</scope>
    <source>
        <strain evidence="5 6">NL1</strain>
    </source>
</reference>
<dbReference type="Pfam" id="PF05002">
    <property type="entry name" value="SGS"/>
    <property type="match status" value="1"/>
</dbReference>
<feature type="domain" description="SGS" evidence="3">
    <location>
        <begin position="299"/>
        <end position="383"/>
    </location>
</feature>
<dbReference type="Gene3D" id="1.25.40.10">
    <property type="entry name" value="Tetratricopeptide repeat domain"/>
    <property type="match status" value="1"/>
</dbReference>
<keyword evidence="6" id="KW-1185">Reference proteome</keyword>
<dbReference type="OrthoDB" id="1898560at2759"/>
<dbReference type="STRING" id="503106.A0A218ZCQ4"/>
<feature type="compositionally biased region" description="Polar residues" evidence="2">
    <location>
        <begin position="165"/>
        <end position="174"/>
    </location>
</feature>
<dbReference type="SUPFAM" id="SSF48452">
    <property type="entry name" value="TPR-like"/>
    <property type="match status" value="1"/>
</dbReference>
<dbReference type="EMBL" id="MZNU01000088">
    <property type="protein sequence ID" value="OWP04926.1"/>
    <property type="molecule type" value="Genomic_DNA"/>
</dbReference>
<dbReference type="SUPFAM" id="SSF49764">
    <property type="entry name" value="HSP20-like chaperones"/>
    <property type="match status" value="1"/>
</dbReference>
<name>A0A218ZCQ4_9HELO</name>
<dbReference type="PANTHER" id="PTHR45862">
    <property type="entry name" value="PROTEIN SGT1 HOMOLOG"/>
    <property type="match status" value="1"/>
</dbReference>
<dbReference type="InParanoid" id="A0A218ZCQ4"/>
<evidence type="ECO:0000256" key="1">
    <source>
        <dbReference type="ARBA" id="ARBA00008509"/>
    </source>
</evidence>
<dbReference type="Pfam" id="PF04969">
    <property type="entry name" value="CS"/>
    <property type="match status" value="1"/>
</dbReference>
<dbReference type="AlphaFoldDB" id="A0A218ZCQ4"/>
<evidence type="ECO:0000313" key="5">
    <source>
        <dbReference type="EMBL" id="OWP04926.1"/>
    </source>
</evidence>